<comment type="caution">
    <text evidence="3">The sequence shown here is derived from an EMBL/GenBank/DDBJ whole genome shotgun (WGS) entry which is preliminary data.</text>
</comment>
<sequence length="237" mass="26149">MTDQTLVIIPGWGGSHETWREFEALAKPHFADVRVIDLPCFGGIPCPSGVWGIEEYAQFVQSEIKNLKSKIILLGHSFGGAVATYLIANSPDIASKLILVGAAIIRPRNLAKRFVVGLAAKLGKSAFRLPGLNRLESFAKKLLYRSLDSPETATETGIQKEIHTKIVRQDLTHLLNKIQVPTLVVWGTRDKQTPLQYGRRIADLIPNAKLAILDGGRHGLHHTHQEELLDAIGKFTL</sequence>
<organism evidence="3 4">
    <name type="scientific">Candidatus Magasanikbacteria bacterium RIFCSPHIGHO2_02_FULL_51_14</name>
    <dbReference type="NCBI Taxonomy" id="1798683"/>
    <lineage>
        <taxon>Bacteria</taxon>
        <taxon>Candidatus Magasanikiibacteriota</taxon>
    </lineage>
</organism>
<dbReference type="SUPFAM" id="SSF53474">
    <property type="entry name" value="alpha/beta-Hydrolases"/>
    <property type="match status" value="1"/>
</dbReference>
<keyword evidence="1" id="KW-0378">Hydrolase</keyword>
<evidence type="ECO:0000259" key="2">
    <source>
        <dbReference type="Pfam" id="PF12697"/>
    </source>
</evidence>
<protein>
    <recommendedName>
        <fullName evidence="2">AB hydrolase-1 domain-containing protein</fullName>
    </recommendedName>
</protein>
<dbReference type="Pfam" id="PF12697">
    <property type="entry name" value="Abhydrolase_6"/>
    <property type="match status" value="1"/>
</dbReference>
<gene>
    <name evidence="3" type="ORF">A3C90_04790</name>
</gene>
<dbReference type="STRING" id="1798683.A3C90_04790"/>
<dbReference type="GO" id="GO:0016787">
    <property type="term" value="F:hydrolase activity"/>
    <property type="evidence" value="ECO:0007669"/>
    <property type="project" value="UniProtKB-KW"/>
</dbReference>
<dbReference type="EMBL" id="MFQE01000069">
    <property type="protein sequence ID" value="OGH69674.1"/>
    <property type="molecule type" value="Genomic_DNA"/>
</dbReference>
<evidence type="ECO:0000313" key="4">
    <source>
        <dbReference type="Proteomes" id="UP000177457"/>
    </source>
</evidence>
<reference evidence="3 4" key="1">
    <citation type="journal article" date="2016" name="Nat. Commun.">
        <title>Thousands of microbial genomes shed light on interconnected biogeochemical processes in an aquifer system.</title>
        <authorList>
            <person name="Anantharaman K."/>
            <person name="Brown C.T."/>
            <person name="Hug L.A."/>
            <person name="Sharon I."/>
            <person name="Castelle C.J."/>
            <person name="Probst A.J."/>
            <person name="Thomas B.C."/>
            <person name="Singh A."/>
            <person name="Wilkins M.J."/>
            <person name="Karaoz U."/>
            <person name="Brodie E.L."/>
            <person name="Williams K.H."/>
            <person name="Hubbard S.S."/>
            <person name="Banfield J.F."/>
        </authorList>
    </citation>
    <scope>NUCLEOTIDE SEQUENCE [LARGE SCALE GENOMIC DNA]</scope>
</reference>
<dbReference type="PANTHER" id="PTHR43798:SF31">
    <property type="entry name" value="AB HYDROLASE SUPERFAMILY PROTEIN YCLE"/>
    <property type="match status" value="1"/>
</dbReference>
<dbReference type="Gene3D" id="3.40.50.1820">
    <property type="entry name" value="alpha/beta hydrolase"/>
    <property type="match status" value="1"/>
</dbReference>
<dbReference type="InterPro" id="IPR000073">
    <property type="entry name" value="AB_hydrolase_1"/>
</dbReference>
<accession>A0A1F6MDH0</accession>
<evidence type="ECO:0000256" key="1">
    <source>
        <dbReference type="ARBA" id="ARBA00022801"/>
    </source>
</evidence>
<feature type="domain" description="AB hydrolase-1" evidence="2">
    <location>
        <begin position="6"/>
        <end position="231"/>
    </location>
</feature>
<dbReference type="PRINTS" id="PR00111">
    <property type="entry name" value="ABHYDROLASE"/>
</dbReference>
<proteinExistence type="predicted"/>
<evidence type="ECO:0000313" key="3">
    <source>
        <dbReference type="EMBL" id="OGH69674.1"/>
    </source>
</evidence>
<dbReference type="AlphaFoldDB" id="A0A1F6MDH0"/>
<dbReference type="InterPro" id="IPR029058">
    <property type="entry name" value="AB_hydrolase_fold"/>
</dbReference>
<dbReference type="GO" id="GO:0016020">
    <property type="term" value="C:membrane"/>
    <property type="evidence" value="ECO:0007669"/>
    <property type="project" value="TreeGrafter"/>
</dbReference>
<name>A0A1F6MDH0_9BACT</name>
<dbReference type="InterPro" id="IPR050266">
    <property type="entry name" value="AB_hydrolase_sf"/>
</dbReference>
<dbReference type="PANTHER" id="PTHR43798">
    <property type="entry name" value="MONOACYLGLYCEROL LIPASE"/>
    <property type="match status" value="1"/>
</dbReference>
<dbReference type="Proteomes" id="UP000177457">
    <property type="component" value="Unassembled WGS sequence"/>
</dbReference>